<proteinExistence type="predicted"/>
<reference evidence="1 2" key="1">
    <citation type="submission" date="2017-10" db="EMBL/GenBank/DDBJ databases">
        <title>Antibacterial composition for extension of chilled fish shelf life and decreasing of risk of food-borne infections, bacteriophage strains for its preparation.</title>
        <authorList>
            <person name="Zulkarneev E.R."/>
            <person name="Aleshkin A.V."/>
            <person name="Rubalsky O.V."/>
            <person name="Kiseleva I.A."/>
            <person name="Rubalskii E.O."/>
            <person name="Lebedev S.N."/>
        </authorList>
    </citation>
    <scope>NUCLEOTIDE SEQUENCE [LARGE SCALE GENOMIC DNA]</scope>
</reference>
<gene>
    <name evidence="1" type="ORF">Ah1_00132</name>
</gene>
<dbReference type="Proteomes" id="UP000240934">
    <property type="component" value="Segment"/>
</dbReference>
<protein>
    <submittedName>
        <fullName evidence="1">Uncharacterized protein</fullName>
    </submittedName>
</protein>
<sequence length="128" mass="15158">MRIERIRDHDEYCDVGEVTHDYVEVSKEEFDKLRDLAEDRDVTGLCSPPIEFLYSKWLHSDGCEILGKAFLYESEKRPGAPRETNQYLKLTEMPKPYKLVTLMKDDLTLEQRRAYRERVKSGYYKSKG</sequence>
<keyword evidence="2" id="KW-1185">Reference proteome</keyword>
<evidence type="ECO:0000313" key="2">
    <source>
        <dbReference type="Proteomes" id="UP000240934"/>
    </source>
</evidence>
<dbReference type="EMBL" id="MG250483">
    <property type="protein sequence ID" value="AUE22673.1"/>
    <property type="molecule type" value="Genomic_DNA"/>
</dbReference>
<organism evidence="1 2">
    <name type="scientific">Aeromonas phage Ah1</name>
    <dbReference type="NCBI Taxonomy" id="2053701"/>
    <lineage>
        <taxon>Viruses</taxon>
        <taxon>Duplodnaviria</taxon>
        <taxon>Heunggongvirae</taxon>
        <taxon>Uroviricota</taxon>
        <taxon>Caudoviricetes</taxon>
        <taxon>Pantevenvirales</taxon>
        <taxon>Straboviridae</taxon>
        <taxon>Cinqassovirus</taxon>
        <taxon>Cinqassovirus ah1</taxon>
    </lineage>
</organism>
<evidence type="ECO:0000313" key="1">
    <source>
        <dbReference type="EMBL" id="AUE22673.1"/>
    </source>
</evidence>
<name>A0A2H4YET3_9CAUD</name>
<accession>A0A2H4YET3</accession>